<dbReference type="InterPro" id="IPR025724">
    <property type="entry name" value="GAG-pre-integrase_dom"/>
</dbReference>
<feature type="compositionally biased region" description="Basic residues" evidence="1">
    <location>
        <begin position="70"/>
        <end position="82"/>
    </location>
</feature>
<gene>
    <name evidence="3" type="ORF">Tco_0750696</name>
</gene>
<feature type="domain" description="GAG-pre-integrase" evidence="2">
    <location>
        <begin position="197"/>
        <end position="269"/>
    </location>
</feature>
<reference evidence="3" key="2">
    <citation type="submission" date="2022-01" db="EMBL/GenBank/DDBJ databases">
        <authorList>
            <person name="Yamashiro T."/>
            <person name="Shiraishi A."/>
            <person name="Satake H."/>
            <person name="Nakayama K."/>
        </authorList>
    </citation>
    <scope>NUCLEOTIDE SEQUENCE</scope>
</reference>
<reference evidence="3" key="1">
    <citation type="journal article" date="2022" name="Int. J. Mol. Sci.">
        <title>Draft Genome of Tanacetum Coccineum: Genomic Comparison of Closely Related Tanacetum-Family Plants.</title>
        <authorList>
            <person name="Yamashiro T."/>
            <person name="Shiraishi A."/>
            <person name="Nakayama K."/>
            <person name="Satake H."/>
        </authorList>
    </citation>
    <scope>NUCLEOTIDE SEQUENCE</scope>
</reference>
<evidence type="ECO:0000256" key="1">
    <source>
        <dbReference type="SAM" id="MobiDB-lite"/>
    </source>
</evidence>
<name>A0ABQ4Z2W7_9ASTR</name>
<evidence type="ECO:0000313" key="3">
    <source>
        <dbReference type="EMBL" id="GJS84155.1"/>
    </source>
</evidence>
<accession>A0ABQ4Z2W7</accession>
<sequence>MLSNNQKHMSSECDNIKLAIRNDKSKVICATCKQCLITANHDVCVFNYVNGMNSHDKNQSANVSNIANQTKHKANVKKSKKLGSKERLASPRPRKPKTCLSSTLQQRLSRSASNPQEPTSKRFPNSTSFLELYALEMIMLQQFRVITRVYIVEGLGHNLFSVGQFCDSYIEVAFRRNTCFVKNLDGVDLLKGNRSTNLYTINLHEMTFASPICVMARATSTKLWLWHQHLSHLNFDTITTLAKYKLVTIIPKFKYSKDHMCQSCEQGKSKKIPHKPKPVPNSKNRLHILHMDLCEPMRFESINGKM</sequence>
<dbReference type="EMBL" id="BQNB010010954">
    <property type="protein sequence ID" value="GJS84155.1"/>
    <property type="molecule type" value="Genomic_DNA"/>
</dbReference>
<protein>
    <submittedName>
        <fullName evidence="3">Retrovirus-related pol polyprotein from transposon TNT 1-94</fullName>
    </submittedName>
</protein>
<dbReference type="Pfam" id="PF13976">
    <property type="entry name" value="gag_pre-integrs"/>
    <property type="match status" value="1"/>
</dbReference>
<organism evidence="3 4">
    <name type="scientific">Tanacetum coccineum</name>
    <dbReference type="NCBI Taxonomy" id="301880"/>
    <lineage>
        <taxon>Eukaryota</taxon>
        <taxon>Viridiplantae</taxon>
        <taxon>Streptophyta</taxon>
        <taxon>Embryophyta</taxon>
        <taxon>Tracheophyta</taxon>
        <taxon>Spermatophyta</taxon>
        <taxon>Magnoliopsida</taxon>
        <taxon>eudicotyledons</taxon>
        <taxon>Gunneridae</taxon>
        <taxon>Pentapetalae</taxon>
        <taxon>asterids</taxon>
        <taxon>campanulids</taxon>
        <taxon>Asterales</taxon>
        <taxon>Asteraceae</taxon>
        <taxon>Asteroideae</taxon>
        <taxon>Anthemideae</taxon>
        <taxon>Anthemidinae</taxon>
        <taxon>Tanacetum</taxon>
    </lineage>
</organism>
<proteinExistence type="predicted"/>
<evidence type="ECO:0000259" key="2">
    <source>
        <dbReference type="Pfam" id="PF13976"/>
    </source>
</evidence>
<evidence type="ECO:0000313" key="4">
    <source>
        <dbReference type="Proteomes" id="UP001151760"/>
    </source>
</evidence>
<comment type="caution">
    <text evidence="3">The sequence shown here is derived from an EMBL/GenBank/DDBJ whole genome shotgun (WGS) entry which is preliminary data.</text>
</comment>
<feature type="region of interest" description="Disordered" evidence="1">
    <location>
        <begin position="67"/>
        <end position="122"/>
    </location>
</feature>
<feature type="compositionally biased region" description="Low complexity" evidence="1">
    <location>
        <begin position="100"/>
        <end position="113"/>
    </location>
</feature>
<keyword evidence="4" id="KW-1185">Reference proteome</keyword>
<dbReference type="Proteomes" id="UP001151760">
    <property type="component" value="Unassembled WGS sequence"/>
</dbReference>